<name>A0A813UJF9_9BILA</name>
<evidence type="ECO:0000256" key="1">
    <source>
        <dbReference type="ARBA" id="ARBA00022723"/>
    </source>
</evidence>
<keyword evidence="1" id="KW-0479">Metal-binding</keyword>
<keyword evidence="3" id="KW-0862">Zinc</keyword>
<dbReference type="Gene3D" id="2.20.25.240">
    <property type="match status" value="1"/>
</dbReference>
<protein>
    <recommendedName>
        <fullName evidence="4">FLYWCH-type domain-containing protein</fullName>
    </recommendedName>
</protein>
<dbReference type="GO" id="GO:0008270">
    <property type="term" value="F:zinc ion binding"/>
    <property type="evidence" value="ECO:0007669"/>
    <property type="project" value="UniProtKB-KW"/>
</dbReference>
<sequence length="194" mass="22992">MSKFSLIPTEKEEKNYLLHANQLYNKLKEREIHGITIWRCRKYYSDCKCKVLLRSNDANEEVSIKSLHKGHDHVEEAEITMLIARNSAKENITKRQVSKDKLPNQIEDINFDGELNEYTLTNCKKRFLLFDDKKEDCLNLSLFYQVYLIHGWFNNAMHSCAYVFLRHKSKKLIQECKSFSRVMQSKMGSFVDQK</sequence>
<feature type="domain" description="FLYWCH-type" evidence="4">
    <location>
        <begin position="11"/>
        <end position="68"/>
    </location>
</feature>
<comment type="caution">
    <text evidence="5">The sequence shown here is derived from an EMBL/GenBank/DDBJ whole genome shotgun (WGS) entry which is preliminary data.</text>
</comment>
<gene>
    <name evidence="5" type="ORF">OXX778_LOCUS7634</name>
</gene>
<keyword evidence="2" id="KW-0863">Zinc-finger</keyword>
<dbReference type="Proteomes" id="UP000663879">
    <property type="component" value="Unassembled WGS sequence"/>
</dbReference>
<evidence type="ECO:0000256" key="3">
    <source>
        <dbReference type="ARBA" id="ARBA00022833"/>
    </source>
</evidence>
<evidence type="ECO:0000313" key="6">
    <source>
        <dbReference type="Proteomes" id="UP000663879"/>
    </source>
</evidence>
<keyword evidence="6" id="KW-1185">Reference proteome</keyword>
<dbReference type="Pfam" id="PF04500">
    <property type="entry name" value="FLYWCH"/>
    <property type="match status" value="1"/>
</dbReference>
<evidence type="ECO:0000259" key="4">
    <source>
        <dbReference type="Pfam" id="PF04500"/>
    </source>
</evidence>
<proteinExistence type="predicted"/>
<evidence type="ECO:0000256" key="2">
    <source>
        <dbReference type="ARBA" id="ARBA00022771"/>
    </source>
</evidence>
<reference evidence="5" key="1">
    <citation type="submission" date="2021-02" db="EMBL/GenBank/DDBJ databases">
        <authorList>
            <person name="Nowell W R."/>
        </authorList>
    </citation>
    <scope>NUCLEOTIDE SEQUENCE</scope>
    <source>
        <strain evidence="5">Ploen Becks lab</strain>
    </source>
</reference>
<evidence type="ECO:0000313" key="5">
    <source>
        <dbReference type="EMBL" id="CAF0824244.1"/>
    </source>
</evidence>
<dbReference type="AlphaFoldDB" id="A0A813UJF9"/>
<accession>A0A813UJF9</accession>
<dbReference type="InterPro" id="IPR007588">
    <property type="entry name" value="Znf_FLYWCH"/>
</dbReference>
<organism evidence="5 6">
    <name type="scientific">Brachionus calyciflorus</name>
    <dbReference type="NCBI Taxonomy" id="104777"/>
    <lineage>
        <taxon>Eukaryota</taxon>
        <taxon>Metazoa</taxon>
        <taxon>Spiralia</taxon>
        <taxon>Gnathifera</taxon>
        <taxon>Rotifera</taxon>
        <taxon>Eurotatoria</taxon>
        <taxon>Monogononta</taxon>
        <taxon>Pseudotrocha</taxon>
        <taxon>Ploima</taxon>
        <taxon>Brachionidae</taxon>
        <taxon>Brachionus</taxon>
    </lineage>
</organism>
<dbReference type="EMBL" id="CAJNOC010000985">
    <property type="protein sequence ID" value="CAF0824244.1"/>
    <property type="molecule type" value="Genomic_DNA"/>
</dbReference>